<keyword evidence="2" id="KW-1185">Reference proteome</keyword>
<dbReference type="Proteomes" id="UP000289738">
    <property type="component" value="Chromosome A04"/>
</dbReference>
<protein>
    <submittedName>
        <fullName evidence="1">Uncharacterized protein</fullName>
    </submittedName>
</protein>
<proteinExistence type="predicted"/>
<evidence type="ECO:0000313" key="2">
    <source>
        <dbReference type="Proteomes" id="UP000289738"/>
    </source>
</evidence>
<organism evidence="1 2">
    <name type="scientific">Arachis hypogaea</name>
    <name type="common">Peanut</name>
    <dbReference type="NCBI Taxonomy" id="3818"/>
    <lineage>
        <taxon>Eukaryota</taxon>
        <taxon>Viridiplantae</taxon>
        <taxon>Streptophyta</taxon>
        <taxon>Embryophyta</taxon>
        <taxon>Tracheophyta</taxon>
        <taxon>Spermatophyta</taxon>
        <taxon>Magnoliopsida</taxon>
        <taxon>eudicotyledons</taxon>
        <taxon>Gunneridae</taxon>
        <taxon>Pentapetalae</taxon>
        <taxon>rosids</taxon>
        <taxon>fabids</taxon>
        <taxon>Fabales</taxon>
        <taxon>Fabaceae</taxon>
        <taxon>Papilionoideae</taxon>
        <taxon>50 kb inversion clade</taxon>
        <taxon>dalbergioids sensu lato</taxon>
        <taxon>Dalbergieae</taxon>
        <taxon>Pterocarpus clade</taxon>
        <taxon>Arachis</taxon>
    </lineage>
</organism>
<sequence length="92" mass="10328">MIYPNFQYHSFLSHCQMECFYIRIPKLRSNSDLSYNNISGPLSRISAKSFNIVGNTVVCATGKDPNCRGMALMPMSVNLNGTEGKNKISQEF</sequence>
<dbReference type="AlphaFoldDB" id="A0A445DEX1"/>
<reference evidence="1 2" key="1">
    <citation type="submission" date="2019-01" db="EMBL/GenBank/DDBJ databases">
        <title>Sequencing of cultivated peanut Arachis hypogaea provides insights into genome evolution and oil improvement.</title>
        <authorList>
            <person name="Chen X."/>
        </authorList>
    </citation>
    <scope>NUCLEOTIDE SEQUENCE [LARGE SCALE GENOMIC DNA]</scope>
    <source>
        <strain evidence="2">cv. Fuhuasheng</strain>
        <tissue evidence="1">Leaves</tissue>
    </source>
</reference>
<gene>
    <name evidence="1" type="ORF">Ahy_A04g018925</name>
</gene>
<comment type="caution">
    <text evidence="1">The sequence shown here is derived from an EMBL/GenBank/DDBJ whole genome shotgun (WGS) entry which is preliminary data.</text>
</comment>
<accession>A0A445DEX1</accession>
<dbReference type="EMBL" id="SDMP01000004">
    <property type="protein sequence ID" value="RYR61721.1"/>
    <property type="molecule type" value="Genomic_DNA"/>
</dbReference>
<evidence type="ECO:0000313" key="1">
    <source>
        <dbReference type="EMBL" id="RYR61721.1"/>
    </source>
</evidence>
<name>A0A445DEX1_ARAHY</name>